<comment type="caution">
    <text evidence="3">The sequence shown here is derived from an EMBL/GenBank/DDBJ whole genome shotgun (WGS) entry which is preliminary data.</text>
</comment>
<dbReference type="OrthoDB" id="10055412at2759"/>
<evidence type="ECO:0000256" key="2">
    <source>
        <dbReference type="SAM" id="Phobius"/>
    </source>
</evidence>
<keyword evidence="4" id="KW-1185">Reference proteome</keyword>
<evidence type="ECO:0000256" key="1">
    <source>
        <dbReference type="SAM" id="MobiDB-lite"/>
    </source>
</evidence>
<sequence>MGNCIGKKANDEAFGYHLPTSNGLYICETNFKKRLYNHTCSFKHKRYRNATELSKHIWYLRDKGTSYTINWKNISHAPSYNSNSKHCMLRILEKDYIICKPSLKSIDDKGSETLLTAVALTSSQKMPSNNNILICATICLGTVCLVVFAFHNASHKKAFSKTMRNSEEAKDSSRATGNGYQYETSTWAFMYSGSTYWLPLSSEWYSTNALSTAFPKWFFSDTQGPTTPTASREVGKPPETKDEKSAGQPNADIQAQNHAAVEKKLSKLVGNLTKDNNIAKT</sequence>
<dbReference type="AlphaFoldDB" id="A0A7J7JEE5"/>
<keyword evidence="2" id="KW-0472">Membrane</keyword>
<organism evidence="3 4">
    <name type="scientific">Bugula neritina</name>
    <name type="common">Brown bryozoan</name>
    <name type="synonym">Sertularia neritina</name>
    <dbReference type="NCBI Taxonomy" id="10212"/>
    <lineage>
        <taxon>Eukaryota</taxon>
        <taxon>Metazoa</taxon>
        <taxon>Spiralia</taxon>
        <taxon>Lophotrochozoa</taxon>
        <taxon>Bryozoa</taxon>
        <taxon>Gymnolaemata</taxon>
        <taxon>Cheilostomatida</taxon>
        <taxon>Flustrina</taxon>
        <taxon>Buguloidea</taxon>
        <taxon>Bugulidae</taxon>
        <taxon>Bugula</taxon>
    </lineage>
</organism>
<accession>A0A7J7JEE5</accession>
<name>A0A7J7JEE5_BUGNE</name>
<dbReference type="Proteomes" id="UP000593567">
    <property type="component" value="Unassembled WGS sequence"/>
</dbReference>
<proteinExistence type="predicted"/>
<evidence type="ECO:0000313" key="3">
    <source>
        <dbReference type="EMBL" id="KAF6023748.1"/>
    </source>
</evidence>
<feature type="transmembrane region" description="Helical" evidence="2">
    <location>
        <begin position="132"/>
        <end position="151"/>
    </location>
</feature>
<dbReference type="EMBL" id="VXIV02002667">
    <property type="protein sequence ID" value="KAF6023748.1"/>
    <property type="molecule type" value="Genomic_DNA"/>
</dbReference>
<gene>
    <name evidence="3" type="ORF">EB796_017922</name>
</gene>
<keyword evidence="2" id="KW-0812">Transmembrane</keyword>
<feature type="region of interest" description="Disordered" evidence="1">
    <location>
        <begin position="224"/>
        <end position="255"/>
    </location>
</feature>
<keyword evidence="2" id="KW-1133">Transmembrane helix</keyword>
<evidence type="ECO:0000313" key="4">
    <source>
        <dbReference type="Proteomes" id="UP000593567"/>
    </source>
</evidence>
<feature type="compositionally biased region" description="Basic and acidic residues" evidence="1">
    <location>
        <begin position="233"/>
        <end position="245"/>
    </location>
</feature>
<protein>
    <submittedName>
        <fullName evidence="3">OSTF1</fullName>
    </submittedName>
</protein>
<reference evidence="3" key="1">
    <citation type="submission" date="2020-06" db="EMBL/GenBank/DDBJ databases">
        <title>Draft genome of Bugula neritina, a colonial animal packing powerful symbionts and potential medicines.</title>
        <authorList>
            <person name="Rayko M."/>
        </authorList>
    </citation>
    <scope>NUCLEOTIDE SEQUENCE [LARGE SCALE GENOMIC DNA]</scope>
    <source>
        <strain evidence="3">Kwan_BN1</strain>
    </source>
</reference>